<evidence type="ECO:0000256" key="5">
    <source>
        <dbReference type="ARBA" id="ARBA00022691"/>
    </source>
</evidence>
<evidence type="ECO:0000256" key="4">
    <source>
        <dbReference type="ARBA" id="ARBA00022679"/>
    </source>
</evidence>
<dbReference type="InterPro" id="IPR017610">
    <property type="entry name" value="tRNA_S-uridine_synth_MnmC_C"/>
</dbReference>
<dbReference type="InterPro" id="IPR029063">
    <property type="entry name" value="SAM-dependent_MTases_sf"/>
</dbReference>
<sequence length="439" mass="49575">MKDLDPKLVSFDACFHDGFAPQRNKEMWSPEVFHYLSKLSNDKTTYSTFSSSKIVTEGLKQNDFQAQKIKGFGNKRHMTKASRGKKRNRKNDTSKKDVAIIGAGIAGCTLAKKLIDKGHNVTIFEKNGDFDKGPSGFEALVVYPRLSAFNTPYSHFCLHSYLYSTKYYDALKTSHWNKTGVLLLDFNETTHKRFNDLLKARQDEKIFKKVSRDVASSMAGISVPNSGLYFKDAGWLNPKNFIKDLLNNSEINFILQEVKKITKTKVYIEDNEYSFDHICLCSSFESNKLIDLKGIRKKRGQITYLSKKLDIANLKIPICAEGYISPTSKDFLITGSTYSNSFSEKATLEDDLINIQKLKLITDRKVKVIGSDYGYRSTTQDHLPLVGKSKDIFINISHGSRGTTSAPISAQFICDLIDGSPPIFGKEMIKSLSPERFTE</sequence>
<keyword evidence="5" id="KW-0949">S-adenosyl-L-methionine</keyword>
<dbReference type="Gene3D" id="3.50.50.60">
    <property type="entry name" value="FAD/NAD(P)-binding domain"/>
    <property type="match status" value="1"/>
</dbReference>
<dbReference type="GO" id="GO:0008168">
    <property type="term" value="F:methyltransferase activity"/>
    <property type="evidence" value="ECO:0007669"/>
    <property type="project" value="UniProtKB-KW"/>
</dbReference>
<evidence type="ECO:0000256" key="2">
    <source>
        <dbReference type="ARBA" id="ARBA00022603"/>
    </source>
</evidence>
<keyword evidence="1" id="KW-0963">Cytoplasm</keyword>
<evidence type="ECO:0000256" key="9">
    <source>
        <dbReference type="ARBA" id="ARBA00023268"/>
    </source>
</evidence>
<evidence type="ECO:0000259" key="10">
    <source>
        <dbReference type="Pfam" id="PF01266"/>
    </source>
</evidence>
<dbReference type="SUPFAM" id="SSF51905">
    <property type="entry name" value="FAD/NAD(P)-binding domain"/>
    <property type="match status" value="1"/>
</dbReference>
<reference evidence="12" key="1">
    <citation type="submission" date="2018-05" db="EMBL/GenBank/DDBJ databases">
        <authorList>
            <person name="Lanie J.A."/>
            <person name="Ng W.-L."/>
            <person name="Kazmierczak K.M."/>
            <person name="Andrzejewski T.M."/>
            <person name="Davidsen T.M."/>
            <person name="Wayne K.J."/>
            <person name="Tettelin H."/>
            <person name="Glass J.I."/>
            <person name="Rusch D."/>
            <person name="Podicherti R."/>
            <person name="Tsui H.-C.T."/>
            <person name="Winkler M.E."/>
        </authorList>
    </citation>
    <scope>NUCLEOTIDE SEQUENCE</scope>
</reference>
<dbReference type="Gene3D" id="3.30.9.10">
    <property type="entry name" value="D-Amino Acid Oxidase, subunit A, domain 2"/>
    <property type="match status" value="1"/>
</dbReference>
<keyword evidence="7" id="KW-0274">FAD</keyword>
<evidence type="ECO:0000256" key="3">
    <source>
        <dbReference type="ARBA" id="ARBA00022630"/>
    </source>
</evidence>
<gene>
    <name evidence="12" type="ORF">METZ01_LOCUS22362</name>
</gene>
<name>A0A381PSN9_9ZZZZ</name>
<dbReference type="InterPro" id="IPR008471">
    <property type="entry name" value="MnmC-like_methylTransf"/>
</dbReference>
<dbReference type="NCBIfam" id="TIGR03197">
    <property type="entry name" value="MnmC_Cterm"/>
    <property type="match status" value="1"/>
</dbReference>
<evidence type="ECO:0000256" key="6">
    <source>
        <dbReference type="ARBA" id="ARBA00022694"/>
    </source>
</evidence>
<feature type="domain" description="MnmC-like methyltransferase" evidence="11">
    <location>
        <begin position="9"/>
        <end position="82"/>
    </location>
</feature>
<protein>
    <recommendedName>
        <fullName evidence="13">FAD dependent oxidoreductase domain-containing protein</fullName>
    </recommendedName>
</protein>
<keyword evidence="8" id="KW-0560">Oxidoreductase</keyword>
<dbReference type="EMBL" id="UINC01001063">
    <property type="protein sequence ID" value="SUZ69508.1"/>
    <property type="molecule type" value="Genomic_DNA"/>
</dbReference>
<evidence type="ECO:0000256" key="8">
    <source>
        <dbReference type="ARBA" id="ARBA00023002"/>
    </source>
</evidence>
<proteinExistence type="predicted"/>
<evidence type="ECO:0000256" key="7">
    <source>
        <dbReference type="ARBA" id="ARBA00022827"/>
    </source>
</evidence>
<dbReference type="GO" id="GO:0032259">
    <property type="term" value="P:methylation"/>
    <property type="evidence" value="ECO:0007669"/>
    <property type="project" value="UniProtKB-KW"/>
</dbReference>
<dbReference type="PANTHER" id="PTHR13847:SF283">
    <property type="entry name" value="TRNA 5-METHYLAMINOMETHYL-2-THIOURIDINE BIOSYNTHESIS BIFUNCTIONAL PROTEIN MNMC"/>
    <property type="match status" value="1"/>
</dbReference>
<keyword evidence="9" id="KW-0511">Multifunctional enzyme</keyword>
<dbReference type="Gene3D" id="3.40.50.150">
    <property type="entry name" value="Vaccinia Virus protein VP39"/>
    <property type="match status" value="1"/>
</dbReference>
<evidence type="ECO:0000259" key="11">
    <source>
        <dbReference type="Pfam" id="PF05430"/>
    </source>
</evidence>
<dbReference type="GO" id="GO:0016645">
    <property type="term" value="F:oxidoreductase activity, acting on the CH-NH group of donors"/>
    <property type="evidence" value="ECO:0007669"/>
    <property type="project" value="InterPro"/>
</dbReference>
<dbReference type="GO" id="GO:0008033">
    <property type="term" value="P:tRNA processing"/>
    <property type="evidence" value="ECO:0007669"/>
    <property type="project" value="UniProtKB-KW"/>
</dbReference>
<evidence type="ECO:0000313" key="12">
    <source>
        <dbReference type="EMBL" id="SUZ69508.1"/>
    </source>
</evidence>
<dbReference type="GO" id="GO:0005737">
    <property type="term" value="C:cytoplasm"/>
    <property type="evidence" value="ECO:0007669"/>
    <property type="project" value="TreeGrafter"/>
</dbReference>
<dbReference type="Pfam" id="PF01266">
    <property type="entry name" value="DAO"/>
    <property type="match status" value="1"/>
</dbReference>
<evidence type="ECO:0008006" key="13">
    <source>
        <dbReference type="Google" id="ProtNLM"/>
    </source>
</evidence>
<dbReference type="InterPro" id="IPR036188">
    <property type="entry name" value="FAD/NAD-bd_sf"/>
</dbReference>
<evidence type="ECO:0000256" key="1">
    <source>
        <dbReference type="ARBA" id="ARBA00022490"/>
    </source>
</evidence>
<keyword evidence="2" id="KW-0489">Methyltransferase</keyword>
<accession>A0A381PSN9</accession>
<keyword evidence="4" id="KW-0808">Transferase</keyword>
<dbReference type="AlphaFoldDB" id="A0A381PSN9"/>
<dbReference type="PANTHER" id="PTHR13847">
    <property type="entry name" value="SARCOSINE DEHYDROGENASE-RELATED"/>
    <property type="match status" value="1"/>
</dbReference>
<feature type="domain" description="FAD dependent oxidoreductase" evidence="10">
    <location>
        <begin position="97"/>
        <end position="416"/>
    </location>
</feature>
<keyword evidence="6" id="KW-0819">tRNA processing</keyword>
<keyword evidence="3" id="KW-0285">Flavoprotein</keyword>
<dbReference type="InterPro" id="IPR006076">
    <property type="entry name" value="FAD-dep_OxRdtase"/>
</dbReference>
<dbReference type="Pfam" id="PF05430">
    <property type="entry name" value="Methyltransf_30"/>
    <property type="match status" value="1"/>
</dbReference>
<organism evidence="12">
    <name type="scientific">marine metagenome</name>
    <dbReference type="NCBI Taxonomy" id="408172"/>
    <lineage>
        <taxon>unclassified sequences</taxon>
        <taxon>metagenomes</taxon>
        <taxon>ecological metagenomes</taxon>
    </lineage>
</organism>